<dbReference type="STRING" id="6689.A0A3R7PDY6"/>
<comment type="caution">
    <text evidence="7">The sequence shown here is derived from an EMBL/GenBank/DDBJ whole genome shotgun (WGS) entry which is preliminary data.</text>
</comment>
<sequence length="934" mass="101560">MTMYHMAMPPHMGGPHPPTVHSPLFPSPILPPPMAHNYAMHTFPQTHIIHPPHSAQQPHTAHSTSAAAAVAAANISVPIGSGNSAMLTHPSPMLSQPSPIYPSQTSVYVNPYLNPPLAHSHTHSHPPHQHPSSMGYGMPTPMQGGPPPPGMLPPQQPSNQAVSSAISTGPVMSVDEELMEEMNTLHLGYIETEDSPHKLEQREKLERVIMEYLAITPHSHKFMFHQISDVLERSINSINDFSAYNAACAFDALAQYAANLIAQPWRKEFRELKLYSGFWVHQVARHLAGAETVLALMGYVPRSSTSTGSSEGADPACLVLEGVLDPDLISRLSLDCLIAYCECQVLKKISEGVREFGLTWRQILQFRQLHVGGVDVTVRHLLFTLRQRLQPQIQNETSHRQTPSSTGPPLPIRQGSTGTTSSTPASLAATQQPPSSVHTTQDKSTGDQRISLEQARSGQVGMGASSNSTVGDQRGGYHHHHHHFHHLHHHPTNQAPQHSASTAVSSHNSLSASQSPGPQPAPPLSCSRSADTPDTAKSISSLGLGAPAGQVPTAKLIDLDSTHEALPSPRASQLLPKVLPHKRSSKSTVAGSRILPPLENSEPCPPAPPPPEVFQPGTIDEHLEATLSIVKDPNRNSASLTTPNDQGASSWENWDFVFRGLEKRGYNKDIGDRGDILHQMTRQNLYSETAQGKNNNLNNKKDITKNKPLSINQALQAMALNETRERVERPSSSSKSSHSLSHSGGPDVFPNLTKRNSLYDNISAGFETAPQDSDDCEERKLVLKKTNNIMRTENKLDLSNKNNMSTSSSPRSMSMSSKGSHSRQELPSETSRSTTTALTLQQASITTSTPQSREALPSKESFVLSPWACSACTFLNDRDRNVCDMCGKSRMPGPEVKPLISGGRQCPQCTFINERDAQDCSVCGEHLEGSSTYI</sequence>
<evidence type="ECO:0000256" key="1">
    <source>
        <dbReference type="ARBA" id="ARBA00022723"/>
    </source>
</evidence>
<feature type="compositionally biased region" description="Low complexity" evidence="5">
    <location>
        <begin position="804"/>
        <end position="819"/>
    </location>
</feature>
<feature type="compositionally biased region" description="Polar residues" evidence="5">
    <location>
        <begin position="492"/>
        <end position="508"/>
    </location>
</feature>
<keyword evidence="8" id="KW-1185">Reference proteome</keyword>
<feature type="region of interest" description="Disordered" evidence="5">
    <location>
        <begin position="392"/>
        <end position="548"/>
    </location>
</feature>
<reference evidence="7 8" key="1">
    <citation type="submission" date="2018-04" db="EMBL/GenBank/DDBJ databases">
        <authorList>
            <person name="Zhang X."/>
            <person name="Yuan J."/>
            <person name="Li F."/>
            <person name="Xiang J."/>
        </authorList>
    </citation>
    <scope>NUCLEOTIDE SEQUENCE [LARGE SCALE GENOMIC DNA]</scope>
    <source>
        <tissue evidence="7">Muscle</tissue>
    </source>
</reference>
<dbReference type="AlphaFoldDB" id="A0A3R7PDY6"/>
<evidence type="ECO:0000313" key="7">
    <source>
        <dbReference type="EMBL" id="ROT83187.1"/>
    </source>
</evidence>
<evidence type="ECO:0000256" key="2">
    <source>
        <dbReference type="ARBA" id="ARBA00022771"/>
    </source>
</evidence>
<feature type="compositionally biased region" description="Low complexity" evidence="5">
    <location>
        <begin position="130"/>
        <end position="143"/>
    </location>
</feature>
<name>A0A3R7PDY6_PENVA</name>
<feature type="compositionally biased region" description="Polar residues" evidence="5">
    <location>
        <begin position="687"/>
        <end position="698"/>
    </location>
</feature>
<feature type="compositionally biased region" description="Polar residues" evidence="5">
    <location>
        <begin position="392"/>
        <end position="405"/>
    </location>
</feature>
<dbReference type="Proteomes" id="UP000283509">
    <property type="component" value="Unassembled WGS sequence"/>
</dbReference>
<evidence type="ECO:0000256" key="5">
    <source>
        <dbReference type="SAM" id="MobiDB-lite"/>
    </source>
</evidence>
<dbReference type="Gene3D" id="2.30.30.380">
    <property type="entry name" value="Zn-finger domain of Sec23/24"/>
    <property type="match status" value="1"/>
</dbReference>
<dbReference type="InterPro" id="IPR048839">
    <property type="entry name" value="SPATA2_PUB-like"/>
</dbReference>
<feature type="region of interest" description="Disordered" evidence="5">
    <location>
        <begin position="722"/>
        <end position="752"/>
    </location>
</feature>
<dbReference type="SMART" id="SM00547">
    <property type="entry name" value="ZnF_RBZ"/>
    <property type="match status" value="2"/>
</dbReference>
<dbReference type="Pfam" id="PF21388">
    <property type="entry name" value="SPATA2_PUB-like"/>
    <property type="match status" value="1"/>
</dbReference>
<feature type="region of interest" description="Disordered" evidence="5">
    <location>
        <begin position="687"/>
        <end position="706"/>
    </location>
</feature>
<dbReference type="SUPFAM" id="SSF90209">
    <property type="entry name" value="Ran binding protein zinc finger-like"/>
    <property type="match status" value="1"/>
</dbReference>
<accession>A0A3R7PDY6</accession>
<feature type="region of interest" description="Disordered" evidence="5">
    <location>
        <begin position="567"/>
        <end position="617"/>
    </location>
</feature>
<feature type="compositionally biased region" description="Polar residues" evidence="5">
    <location>
        <begin position="526"/>
        <end position="541"/>
    </location>
</feature>
<feature type="compositionally biased region" description="Polar residues" evidence="5">
    <location>
        <begin position="825"/>
        <end position="852"/>
    </location>
</feature>
<keyword evidence="1" id="KW-0479">Metal-binding</keyword>
<dbReference type="OrthoDB" id="9837000at2759"/>
<organism evidence="7 8">
    <name type="scientific">Penaeus vannamei</name>
    <name type="common">Whiteleg shrimp</name>
    <name type="synonym">Litopenaeus vannamei</name>
    <dbReference type="NCBI Taxonomy" id="6689"/>
    <lineage>
        <taxon>Eukaryota</taxon>
        <taxon>Metazoa</taxon>
        <taxon>Ecdysozoa</taxon>
        <taxon>Arthropoda</taxon>
        <taxon>Crustacea</taxon>
        <taxon>Multicrustacea</taxon>
        <taxon>Malacostraca</taxon>
        <taxon>Eumalacostraca</taxon>
        <taxon>Eucarida</taxon>
        <taxon>Decapoda</taxon>
        <taxon>Dendrobranchiata</taxon>
        <taxon>Penaeoidea</taxon>
        <taxon>Penaeidae</taxon>
        <taxon>Penaeus</taxon>
    </lineage>
</organism>
<dbReference type="PROSITE" id="PS01358">
    <property type="entry name" value="ZF_RANBP2_1"/>
    <property type="match status" value="1"/>
</dbReference>
<dbReference type="PANTHER" id="PTHR15326">
    <property type="entry name" value="SPERMATOGENESIS-ASSOCIATED PROTEIN 2/TAMOZHENNIC"/>
    <property type="match status" value="1"/>
</dbReference>
<feature type="compositionally biased region" description="Basic residues" evidence="5">
    <location>
        <begin position="476"/>
        <end position="491"/>
    </location>
</feature>
<keyword evidence="3" id="KW-0862">Zinc</keyword>
<feature type="region of interest" description="Disordered" evidence="5">
    <location>
        <begin position="792"/>
        <end position="857"/>
    </location>
</feature>
<proteinExistence type="predicted"/>
<dbReference type="InterPro" id="IPR001876">
    <property type="entry name" value="Znf_RanBP2"/>
</dbReference>
<keyword evidence="2 4" id="KW-0863">Zinc-finger</keyword>
<evidence type="ECO:0000256" key="4">
    <source>
        <dbReference type="PROSITE-ProRule" id="PRU00322"/>
    </source>
</evidence>
<evidence type="ECO:0000259" key="6">
    <source>
        <dbReference type="PROSITE" id="PS50199"/>
    </source>
</evidence>
<dbReference type="GO" id="GO:0005737">
    <property type="term" value="C:cytoplasm"/>
    <property type="evidence" value="ECO:0007669"/>
    <property type="project" value="TreeGrafter"/>
</dbReference>
<dbReference type="InterPro" id="IPR036443">
    <property type="entry name" value="Znf_RanBP2_sf"/>
</dbReference>
<feature type="compositionally biased region" description="Low complexity" evidence="5">
    <location>
        <begin position="731"/>
        <end position="743"/>
    </location>
</feature>
<dbReference type="PANTHER" id="PTHR15326:SF2">
    <property type="entry name" value="PROTEIN TAMOZHENNIC"/>
    <property type="match status" value="1"/>
</dbReference>
<reference evidence="7 8" key="2">
    <citation type="submission" date="2019-01" db="EMBL/GenBank/DDBJ databases">
        <title>The decoding of complex shrimp genome reveals the adaptation for benthos swimmer, frequently molting mechanism and breeding impact on genome.</title>
        <authorList>
            <person name="Sun Y."/>
            <person name="Gao Y."/>
            <person name="Yu Y."/>
        </authorList>
    </citation>
    <scope>NUCLEOTIDE SEQUENCE [LARGE SCALE GENOMIC DNA]</scope>
    <source>
        <tissue evidence="7">Muscle</tissue>
    </source>
</reference>
<feature type="compositionally biased region" description="Low complexity" evidence="5">
    <location>
        <begin position="416"/>
        <end position="430"/>
    </location>
</feature>
<protein>
    <recommendedName>
        <fullName evidence="6">RanBP2-type domain-containing protein</fullName>
    </recommendedName>
</protein>
<dbReference type="SUPFAM" id="SSF143503">
    <property type="entry name" value="PUG domain-like"/>
    <property type="match status" value="1"/>
</dbReference>
<dbReference type="PROSITE" id="PS50199">
    <property type="entry name" value="ZF_RANBP2_2"/>
    <property type="match status" value="1"/>
</dbReference>
<feature type="domain" description="RanBP2-type" evidence="6">
    <location>
        <begin position="859"/>
        <end position="892"/>
    </location>
</feature>
<feature type="compositionally biased region" description="Pro residues" evidence="5">
    <location>
        <begin position="144"/>
        <end position="156"/>
    </location>
</feature>
<feature type="region of interest" description="Disordered" evidence="5">
    <location>
        <begin position="114"/>
        <end position="162"/>
    </location>
</feature>
<dbReference type="InterPro" id="IPR036339">
    <property type="entry name" value="PUB-like_dom_sf"/>
</dbReference>
<dbReference type="Gene3D" id="1.20.58.2190">
    <property type="match status" value="1"/>
</dbReference>
<gene>
    <name evidence="7" type="ORF">C7M84_023625</name>
</gene>
<dbReference type="GO" id="GO:0008270">
    <property type="term" value="F:zinc ion binding"/>
    <property type="evidence" value="ECO:0007669"/>
    <property type="project" value="UniProtKB-KW"/>
</dbReference>
<dbReference type="EMBL" id="QCYY01000721">
    <property type="protein sequence ID" value="ROT83187.1"/>
    <property type="molecule type" value="Genomic_DNA"/>
</dbReference>
<evidence type="ECO:0000256" key="3">
    <source>
        <dbReference type="ARBA" id="ARBA00022833"/>
    </source>
</evidence>
<evidence type="ECO:0000313" key="8">
    <source>
        <dbReference type="Proteomes" id="UP000283509"/>
    </source>
</evidence>
<feature type="compositionally biased region" description="Pro residues" evidence="5">
    <location>
        <begin position="603"/>
        <end position="613"/>
    </location>
</feature>